<evidence type="ECO:0000256" key="1">
    <source>
        <dbReference type="ARBA" id="ARBA00004123"/>
    </source>
</evidence>
<keyword evidence="2" id="KW-0238">DNA-binding</keyword>
<feature type="domain" description="HTH CENPB-type" evidence="3">
    <location>
        <begin position="72"/>
        <end position="116"/>
    </location>
</feature>
<name>A0ABY6LU65_9ARAC</name>
<proteinExistence type="predicted"/>
<evidence type="ECO:0000259" key="3">
    <source>
        <dbReference type="Pfam" id="PF03221"/>
    </source>
</evidence>
<accession>A0ABY6LU65</accession>
<dbReference type="SUPFAM" id="SSF46689">
    <property type="entry name" value="Homeodomain-like"/>
    <property type="match status" value="1"/>
</dbReference>
<dbReference type="Pfam" id="PF03221">
    <property type="entry name" value="HTH_Tnp_Tc5"/>
    <property type="match status" value="1"/>
</dbReference>
<evidence type="ECO:0000256" key="2">
    <source>
        <dbReference type="ARBA" id="ARBA00023125"/>
    </source>
</evidence>
<dbReference type="Proteomes" id="UP001235939">
    <property type="component" value="Chromosome X"/>
</dbReference>
<dbReference type="EMBL" id="CP092886">
    <property type="protein sequence ID" value="UYV84049.1"/>
    <property type="molecule type" value="Genomic_DNA"/>
</dbReference>
<reference evidence="4 5" key="1">
    <citation type="submission" date="2022-03" db="EMBL/GenBank/DDBJ databases">
        <title>A chromosomal length assembly of Cordylochernes scorpioides.</title>
        <authorList>
            <person name="Zeh D."/>
            <person name="Zeh J."/>
        </authorList>
    </citation>
    <scope>NUCLEOTIDE SEQUENCE [LARGE SCALE GENOMIC DNA]</scope>
    <source>
        <strain evidence="4">IN4F17</strain>
        <tissue evidence="4">Whole Body</tissue>
    </source>
</reference>
<keyword evidence="5" id="KW-1185">Reference proteome</keyword>
<evidence type="ECO:0000313" key="5">
    <source>
        <dbReference type="Proteomes" id="UP001235939"/>
    </source>
</evidence>
<sequence length="155" mass="17900">MRQREKNLIIYGLEGAEGETTEESRGLIQDLISNTMQISEDLRIEQRRRLTKNLTRRCLLSSTLKHDHDREFPAIEEALFRWIWQANAMKLTINGNILKEKALLLALKMGQDNFEAKARSMDANSVATWKGEIIPSLLDKYSPQDIFNAYETGLF</sequence>
<gene>
    <name evidence="4" type="ORF">LAZ67_X000977</name>
</gene>
<dbReference type="InterPro" id="IPR009057">
    <property type="entry name" value="Homeodomain-like_sf"/>
</dbReference>
<evidence type="ECO:0000313" key="4">
    <source>
        <dbReference type="EMBL" id="UYV84049.1"/>
    </source>
</evidence>
<dbReference type="Gene3D" id="1.10.10.60">
    <property type="entry name" value="Homeodomain-like"/>
    <property type="match status" value="1"/>
</dbReference>
<organism evidence="4 5">
    <name type="scientific">Cordylochernes scorpioides</name>
    <dbReference type="NCBI Taxonomy" id="51811"/>
    <lineage>
        <taxon>Eukaryota</taxon>
        <taxon>Metazoa</taxon>
        <taxon>Ecdysozoa</taxon>
        <taxon>Arthropoda</taxon>
        <taxon>Chelicerata</taxon>
        <taxon>Arachnida</taxon>
        <taxon>Pseudoscorpiones</taxon>
        <taxon>Cheliferoidea</taxon>
        <taxon>Chernetidae</taxon>
        <taxon>Cordylochernes</taxon>
    </lineage>
</organism>
<dbReference type="InterPro" id="IPR006600">
    <property type="entry name" value="HTH_CenpB_DNA-bd_dom"/>
</dbReference>
<comment type="subcellular location">
    <subcellularLocation>
        <location evidence="1">Nucleus</location>
    </subcellularLocation>
</comment>
<protein>
    <submittedName>
        <fullName evidence="4">TIGD6</fullName>
    </submittedName>
</protein>